<accession>A0A143DDD4</accession>
<proteinExistence type="predicted"/>
<dbReference type="RefSeq" id="WP_066134473.1">
    <property type="nucleotide sequence ID" value="NZ_CP014525.1"/>
</dbReference>
<name>A0A143DDD4_9PROT</name>
<dbReference type="STRING" id="1549855.AY555_05515"/>
<reference evidence="1 2" key="1">
    <citation type="submission" date="2016-02" db="EMBL/GenBank/DDBJ databases">
        <title>Complete Genome of H5569, the type strain of the newly described species Haematospirillium jordaniae.</title>
        <authorList>
            <person name="Nicholson A.C."/>
            <person name="Humrighouse B.W."/>
            <person name="Loparov V."/>
            <person name="McQuiston J.R."/>
        </authorList>
    </citation>
    <scope>NUCLEOTIDE SEQUENCE [LARGE SCALE GENOMIC DNA]</scope>
    <source>
        <strain evidence="1 2">H5569</strain>
    </source>
</reference>
<dbReference type="OrthoDB" id="3611744at2"/>
<dbReference type="GeneID" id="53316610"/>
<dbReference type="Proteomes" id="UP000076066">
    <property type="component" value="Chromosome"/>
</dbReference>
<sequence length="235" mass="27142">MRVGAIQSSYIPWRGYFDIIASVDLFVFYDDIQYTKGDWRNRNKVKTLRGAEWMTVPVSYKSVSQLIAETPVDPGRWWRQKHLRTWQNHYRSAPYFDAAMDVLAGFDDPQHTTISQLNIYLIRRICAYLDIKTPMILSSELSLQGSRTDRLVDMIKKLGATTYLSGPSADAYLDKDAFRTHGIQLEYKSYDYDPYPQLWGDFIGGVTVLDLIANCGHQAKHLMRSRTPDRIMVAK</sequence>
<dbReference type="Pfam" id="PF08889">
    <property type="entry name" value="WbqC"/>
    <property type="match status" value="1"/>
</dbReference>
<evidence type="ECO:0008006" key="3">
    <source>
        <dbReference type="Google" id="ProtNLM"/>
    </source>
</evidence>
<keyword evidence="2" id="KW-1185">Reference proteome</keyword>
<dbReference type="KEGG" id="hjo:AY555_05515"/>
<gene>
    <name evidence="1" type="ORF">AY555_05515</name>
</gene>
<organism evidence="1 2">
    <name type="scientific">Haematospirillum jordaniae</name>
    <dbReference type="NCBI Taxonomy" id="1549855"/>
    <lineage>
        <taxon>Bacteria</taxon>
        <taxon>Pseudomonadati</taxon>
        <taxon>Pseudomonadota</taxon>
        <taxon>Alphaproteobacteria</taxon>
        <taxon>Rhodospirillales</taxon>
        <taxon>Novispirillaceae</taxon>
        <taxon>Haematospirillum</taxon>
    </lineage>
</organism>
<protein>
    <recommendedName>
        <fullName evidence="3">WbqC-like protein</fullName>
    </recommendedName>
</protein>
<evidence type="ECO:0000313" key="2">
    <source>
        <dbReference type="Proteomes" id="UP000076066"/>
    </source>
</evidence>
<dbReference type="EMBL" id="CP014525">
    <property type="protein sequence ID" value="AMW34727.1"/>
    <property type="molecule type" value="Genomic_DNA"/>
</dbReference>
<dbReference type="InterPro" id="IPR014985">
    <property type="entry name" value="WbqC"/>
</dbReference>
<evidence type="ECO:0000313" key="1">
    <source>
        <dbReference type="EMBL" id="AMW34727.1"/>
    </source>
</evidence>
<dbReference type="AlphaFoldDB" id="A0A143DDD4"/>